<dbReference type="GO" id="GO:0005737">
    <property type="term" value="C:cytoplasm"/>
    <property type="evidence" value="ECO:0007669"/>
    <property type="project" value="TreeGrafter"/>
</dbReference>
<proteinExistence type="inferred from homology"/>
<comment type="similarity">
    <text evidence="1">Belongs to the arrestin family.</text>
</comment>
<evidence type="ECO:0000313" key="4">
    <source>
        <dbReference type="Proteomes" id="UP000605970"/>
    </source>
</evidence>
<protein>
    <submittedName>
        <fullName evidence="3">Arrestin_N domain-containing protein</fullName>
    </submittedName>
</protein>
<dbReference type="SUPFAM" id="SSF81296">
    <property type="entry name" value="E set domains"/>
    <property type="match status" value="1"/>
</dbReference>
<dbReference type="InterPro" id="IPR011021">
    <property type="entry name" value="Arrestin-like_N"/>
</dbReference>
<gene>
    <name evidence="3" type="ORF">Mgra_00006601</name>
</gene>
<dbReference type="Pfam" id="PF00339">
    <property type="entry name" value="Arrestin_N"/>
    <property type="match status" value="1"/>
</dbReference>
<dbReference type="InterPro" id="IPR050357">
    <property type="entry name" value="Arrestin_domain-protein"/>
</dbReference>
<keyword evidence="4" id="KW-1185">Reference proteome</keyword>
<dbReference type="Proteomes" id="UP000605970">
    <property type="component" value="Unassembled WGS sequence"/>
</dbReference>
<name>A0A8S9ZL08_9BILA</name>
<evidence type="ECO:0000256" key="1">
    <source>
        <dbReference type="ARBA" id="ARBA00005298"/>
    </source>
</evidence>
<organism evidence="3 4">
    <name type="scientific">Meloidogyne graminicola</name>
    <dbReference type="NCBI Taxonomy" id="189291"/>
    <lineage>
        <taxon>Eukaryota</taxon>
        <taxon>Metazoa</taxon>
        <taxon>Ecdysozoa</taxon>
        <taxon>Nematoda</taxon>
        <taxon>Chromadorea</taxon>
        <taxon>Rhabditida</taxon>
        <taxon>Tylenchina</taxon>
        <taxon>Tylenchomorpha</taxon>
        <taxon>Tylenchoidea</taxon>
        <taxon>Meloidogynidae</taxon>
        <taxon>Meloidogyninae</taxon>
        <taxon>Meloidogyne</taxon>
    </lineage>
</organism>
<dbReference type="AlphaFoldDB" id="A0A8S9ZL08"/>
<dbReference type="PANTHER" id="PTHR11188">
    <property type="entry name" value="ARRESTIN DOMAIN CONTAINING PROTEIN"/>
    <property type="match status" value="1"/>
</dbReference>
<sequence>MSIIGGKRSLSKTRESSIIETTRLLDRFEIVLDNPEEVYFSGQEITGKVIIECSEPKQLNEVLLEVKGRARSYWTQSRKTCSANEAYFCEQFNTTYTHKLPKNYEENIKKLSLCEDKKLLNELQRRPTAKTSSSSTKTDPKKLFYFCNGRTLPPGVHQIPFSYTLPKHLPSSFEGDYGFVRYTCRAICERPWDFDIVCFRAFTVIGIEDLNHEAEV</sequence>
<dbReference type="GO" id="GO:0015031">
    <property type="term" value="P:protein transport"/>
    <property type="evidence" value="ECO:0007669"/>
    <property type="project" value="TreeGrafter"/>
</dbReference>
<dbReference type="InterPro" id="IPR014752">
    <property type="entry name" value="Arrestin-like_C"/>
</dbReference>
<comment type="caution">
    <text evidence="3">The sequence shown here is derived from an EMBL/GenBank/DDBJ whole genome shotgun (WGS) entry which is preliminary data.</text>
</comment>
<evidence type="ECO:0000259" key="2">
    <source>
        <dbReference type="Pfam" id="PF00339"/>
    </source>
</evidence>
<dbReference type="PANTHER" id="PTHR11188:SF176">
    <property type="entry name" value="ARRESTIN DOMAIN-CONTAINING PROTEIN 1"/>
    <property type="match status" value="1"/>
</dbReference>
<feature type="domain" description="Arrestin-like N-terminal" evidence="2">
    <location>
        <begin position="28"/>
        <end position="211"/>
    </location>
</feature>
<accession>A0A8S9ZL08</accession>
<dbReference type="InterPro" id="IPR014756">
    <property type="entry name" value="Ig_E-set"/>
</dbReference>
<evidence type="ECO:0000313" key="3">
    <source>
        <dbReference type="EMBL" id="KAF7633973.1"/>
    </source>
</evidence>
<dbReference type="OrthoDB" id="2333384at2759"/>
<reference evidence="3" key="1">
    <citation type="journal article" date="2020" name="Ecol. Evol.">
        <title>Genome structure and content of the rice root-knot nematode (Meloidogyne graminicola).</title>
        <authorList>
            <person name="Phan N.T."/>
            <person name="Danchin E.G.J."/>
            <person name="Klopp C."/>
            <person name="Perfus-Barbeoch L."/>
            <person name="Kozlowski D.K."/>
            <person name="Koutsovoulos G.D."/>
            <person name="Lopez-Roques C."/>
            <person name="Bouchez O."/>
            <person name="Zahm M."/>
            <person name="Besnard G."/>
            <person name="Bellafiore S."/>
        </authorList>
    </citation>
    <scope>NUCLEOTIDE SEQUENCE</scope>
    <source>
        <strain evidence="3">VN-18</strain>
    </source>
</reference>
<dbReference type="Gene3D" id="2.60.40.640">
    <property type="match status" value="1"/>
</dbReference>
<dbReference type="EMBL" id="JABEBT010000066">
    <property type="protein sequence ID" value="KAF7633973.1"/>
    <property type="molecule type" value="Genomic_DNA"/>
</dbReference>